<dbReference type="RefSeq" id="WP_206713585.1">
    <property type="nucleotide sequence ID" value="NZ_CP071091.1"/>
</dbReference>
<dbReference type="EMBL" id="CP071091">
    <property type="protein sequence ID" value="QSQ11846.1"/>
    <property type="molecule type" value="Genomic_DNA"/>
</dbReference>
<organism evidence="2 3">
    <name type="scientific">Myxococcus landrumensis</name>
    <dbReference type="NCBI Taxonomy" id="2813577"/>
    <lineage>
        <taxon>Bacteria</taxon>
        <taxon>Pseudomonadati</taxon>
        <taxon>Myxococcota</taxon>
        <taxon>Myxococcia</taxon>
        <taxon>Myxococcales</taxon>
        <taxon>Cystobacterineae</taxon>
        <taxon>Myxococcaceae</taxon>
        <taxon>Myxococcus</taxon>
    </lineage>
</organism>
<feature type="transmembrane region" description="Helical" evidence="1">
    <location>
        <begin position="248"/>
        <end position="273"/>
    </location>
</feature>
<evidence type="ECO:0000313" key="2">
    <source>
        <dbReference type="EMBL" id="QSQ11846.1"/>
    </source>
</evidence>
<evidence type="ECO:0008006" key="4">
    <source>
        <dbReference type="Google" id="ProtNLM"/>
    </source>
</evidence>
<keyword evidence="1" id="KW-1133">Transmembrane helix</keyword>
<accession>A0ABX7MZI1</accession>
<name>A0ABX7MZI1_9BACT</name>
<reference evidence="2 3" key="1">
    <citation type="submission" date="2021-02" db="EMBL/GenBank/DDBJ databases">
        <title>De Novo genome assembly of isolated myxobacteria.</title>
        <authorList>
            <person name="Stevens D.C."/>
        </authorList>
    </citation>
    <scope>NUCLEOTIDE SEQUENCE [LARGE SCALE GENOMIC DNA]</scope>
    <source>
        <strain evidence="2 3">SCHIC003</strain>
    </source>
</reference>
<evidence type="ECO:0000256" key="1">
    <source>
        <dbReference type="SAM" id="Phobius"/>
    </source>
</evidence>
<proteinExistence type="predicted"/>
<feature type="transmembrane region" description="Helical" evidence="1">
    <location>
        <begin position="36"/>
        <end position="57"/>
    </location>
</feature>
<protein>
    <recommendedName>
        <fullName evidence="4">PH domain-containing protein</fullName>
    </recommendedName>
</protein>
<gene>
    <name evidence="2" type="ORF">JY572_26080</name>
</gene>
<feature type="transmembrane region" description="Helical" evidence="1">
    <location>
        <begin position="72"/>
        <end position="93"/>
    </location>
</feature>
<keyword evidence="3" id="KW-1185">Reference proteome</keyword>
<keyword evidence="1" id="KW-0472">Membrane</keyword>
<dbReference type="Proteomes" id="UP000663090">
    <property type="component" value="Chromosome"/>
</dbReference>
<keyword evidence="1" id="KW-0812">Transmembrane</keyword>
<sequence length="305" mass="33743">MSTLSVYSLPLSEPLPPAVAEDSRFRLHAWTPARRAVAMLAQAVALGSLLFFIGWLVKDILAGEQTLTPEPLVLGLLAGVGGPLLLVAVLRFLARATLEVGATDVTLILRTRAMMEIPFHTVASVRPWRLPLPGPGLVLRLTSGRELDYGLEAEDAVPLLEVLRRHEATLGDAASHPVLRYGQARKALWRKRWYHLLLKLVVFPLVPAGIFFRAHQYIAFGGAFGEYHLLGLEAYLRTFGRYYAPVALSLLLIACLWRGVAELVSLAAAWAAPSWTRGVRRSVEWLGRLIYYVGILTFTAMRFLA</sequence>
<evidence type="ECO:0000313" key="3">
    <source>
        <dbReference type="Proteomes" id="UP000663090"/>
    </source>
</evidence>
<feature type="transmembrane region" description="Helical" evidence="1">
    <location>
        <begin position="285"/>
        <end position="304"/>
    </location>
</feature>
<feature type="transmembrane region" description="Helical" evidence="1">
    <location>
        <begin position="193"/>
        <end position="212"/>
    </location>
</feature>